<reference evidence="1 2" key="1">
    <citation type="submission" date="2019-11" db="EMBL/GenBank/DDBJ databases">
        <authorList>
            <person name="Criscuolo A."/>
        </authorList>
    </citation>
    <scope>NUCLEOTIDE SEQUENCE [LARGE SCALE GENOMIC DNA]</scope>
    <source>
        <strain evidence="1">CIP111667</strain>
    </source>
</reference>
<dbReference type="Proteomes" id="UP000419743">
    <property type="component" value="Unassembled WGS sequence"/>
</dbReference>
<name>A0A7M4DPL6_9MICO</name>
<organism evidence="1 2">
    <name type="scientific">Occultella aeris</name>
    <dbReference type="NCBI Taxonomy" id="2761496"/>
    <lineage>
        <taxon>Bacteria</taxon>
        <taxon>Bacillati</taxon>
        <taxon>Actinomycetota</taxon>
        <taxon>Actinomycetes</taxon>
        <taxon>Micrococcales</taxon>
        <taxon>Ruaniaceae</taxon>
        <taxon>Occultella</taxon>
    </lineage>
</organism>
<evidence type="ECO:0000313" key="2">
    <source>
        <dbReference type="Proteomes" id="UP000419743"/>
    </source>
</evidence>
<accession>A0A7M4DPL6</accession>
<proteinExistence type="predicted"/>
<gene>
    <name evidence="1" type="ORF">HALOF300_04098</name>
</gene>
<dbReference type="AlphaFoldDB" id="A0A7M4DPL6"/>
<sequence>MLRAMGATEVPGRRSDISEIVRTADWAPDDLSLKGLLGDSGPWLRYLPFAWRACAEPALSEPIPRSPTSSGPFQDERLGAAAAFWAPLLHLLHFGLGWHRADLGLERWHEMGRPTDDPILRVVDRWWGPEIPDLLALHARDGLLSASAAKVRDPGLPPLDRTREIGPQWARRAREPEWQRRWGGGDPLHLASHLIPSGGRDGPGVLFGPQSEGTGSNQRRQYVLVCETYVGWHWDLHQIRDRVDENGHSHRVDVYCRPIGWLGQYRHSSTTGLWYRGRHHWHLLGN</sequence>
<evidence type="ECO:0000313" key="1">
    <source>
        <dbReference type="EMBL" id="VZO39410.1"/>
    </source>
</evidence>
<protein>
    <submittedName>
        <fullName evidence="1">Uncharacterized protein</fullName>
    </submittedName>
</protein>
<comment type="caution">
    <text evidence="1">The sequence shown here is derived from an EMBL/GenBank/DDBJ whole genome shotgun (WGS) entry which is preliminary data.</text>
</comment>
<dbReference type="EMBL" id="CACRYJ010000059">
    <property type="protein sequence ID" value="VZO39410.1"/>
    <property type="molecule type" value="Genomic_DNA"/>
</dbReference>
<keyword evidence="2" id="KW-1185">Reference proteome</keyword>